<dbReference type="PANTHER" id="PTHR32122">
    <property type="entry name" value="TATA BOX-BINDING PROTEIN ASSOCIATED FACTOR RNA POLYMERASE I SUBUNIT A"/>
    <property type="match status" value="1"/>
</dbReference>
<keyword evidence="3" id="KW-1185">Reference proteome</keyword>
<sequence length="201" mass="23042">MDDLQVHIPEADNDDTSDDEGNQTTMKRASFLHVSPSKKRCTESGFHKSTRLCLHAIRDAVLHHRWEEAARYLDVYAQTLEDTTSSKQSVACEIIWRLGTEVLQHHPHKDQEHFTVLYERMKNTGVKNFAKVCLEHAFHLLLDGHILKAKQQLSVATSWRYGRQSASQSLELKLIHGYCGFLDYLAWSQKRSSVSDTGVHI</sequence>
<organism evidence="2 3">
    <name type="scientific">Hemibagrus guttatus</name>
    <dbReference type="NCBI Taxonomy" id="175788"/>
    <lineage>
        <taxon>Eukaryota</taxon>
        <taxon>Metazoa</taxon>
        <taxon>Chordata</taxon>
        <taxon>Craniata</taxon>
        <taxon>Vertebrata</taxon>
        <taxon>Euteleostomi</taxon>
        <taxon>Actinopterygii</taxon>
        <taxon>Neopterygii</taxon>
        <taxon>Teleostei</taxon>
        <taxon>Ostariophysi</taxon>
        <taxon>Siluriformes</taxon>
        <taxon>Bagridae</taxon>
        <taxon>Hemibagrus</taxon>
    </lineage>
</organism>
<dbReference type="Pfam" id="PF14929">
    <property type="entry name" value="TAF1_subA"/>
    <property type="match status" value="1"/>
</dbReference>
<dbReference type="Proteomes" id="UP001274896">
    <property type="component" value="Unassembled WGS sequence"/>
</dbReference>
<dbReference type="GO" id="GO:0006360">
    <property type="term" value="P:transcription by RNA polymerase I"/>
    <property type="evidence" value="ECO:0007669"/>
    <property type="project" value="InterPro"/>
</dbReference>
<feature type="region of interest" description="Disordered" evidence="1">
    <location>
        <begin position="1"/>
        <end position="29"/>
    </location>
</feature>
<proteinExistence type="predicted"/>
<dbReference type="GO" id="GO:0000120">
    <property type="term" value="C:RNA polymerase I transcription regulator complex"/>
    <property type="evidence" value="ECO:0007669"/>
    <property type="project" value="InterPro"/>
</dbReference>
<comment type="caution">
    <text evidence="2">The sequence shown here is derived from an EMBL/GenBank/DDBJ whole genome shotgun (WGS) entry which is preliminary data.</text>
</comment>
<dbReference type="AlphaFoldDB" id="A0AAE0PRP2"/>
<evidence type="ECO:0000313" key="3">
    <source>
        <dbReference type="Proteomes" id="UP001274896"/>
    </source>
</evidence>
<accession>A0AAE0PRP2</accession>
<gene>
    <name evidence="2" type="ORF">QTP70_023933</name>
</gene>
<evidence type="ECO:0000256" key="1">
    <source>
        <dbReference type="SAM" id="MobiDB-lite"/>
    </source>
</evidence>
<protein>
    <submittedName>
        <fullName evidence="2">Uncharacterized protein</fullName>
    </submittedName>
</protein>
<name>A0AAE0PRP2_9TELE</name>
<dbReference type="EMBL" id="JAUCMX010000030">
    <property type="protein sequence ID" value="KAK3506772.1"/>
    <property type="molecule type" value="Genomic_DNA"/>
</dbReference>
<reference evidence="2" key="1">
    <citation type="submission" date="2023-06" db="EMBL/GenBank/DDBJ databases">
        <title>Male Hemibagrus guttatus genome.</title>
        <authorList>
            <person name="Bian C."/>
        </authorList>
    </citation>
    <scope>NUCLEOTIDE SEQUENCE</scope>
    <source>
        <strain evidence="2">Male_cb2023</strain>
        <tissue evidence="2">Muscle</tissue>
    </source>
</reference>
<dbReference type="InterPro" id="IPR052669">
    <property type="entry name" value="SL1/TIF-IB_Component"/>
</dbReference>
<dbReference type="PANTHER" id="PTHR32122:SF1">
    <property type="entry name" value="TATA BOX-BINDING PROTEIN-ASSOCIATED FACTOR RNA POLYMERASE I SUBUNIT A"/>
    <property type="match status" value="1"/>
</dbReference>
<dbReference type="InterPro" id="IPR039495">
    <property type="entry name" value="TAF1A"/>
</dbReference>
<evidence type="ECO:0000313" key="2">
    <source>
        <dbReference type="EMBL" id="KAK3506772.1"/>
    </source>
</evidence>
<feature type="compositionally biased region" description="Acidic residues" evidence="1">
    <location>
        <begin position="11"/>
        <end position="21"/>
    </location>
</feature>